<dbReference type="Proteomes" id="UP000027586">
    <property type="component" value="Unassembled WGS sequence"/>
</dbReference>
<sequence length="91" mass="10036">MAIQVLRHKQNATLERDAVEEIAKDVKECSRVKAILDAISKLYGDASDINIIANEELNKQAEESAAILSSYLTKGNKSIIGPAILDYLKTY</sequence>
<keyword evidence="2" id="KW-1185">Reference proteome</keyword>
<dbReference type="OrthoDB" id="2284467at2759"/>
<reference evidence="1" key="1">
    <citation type="submission" date="2013-08" db="EMBL/GenBank/DDBJ databases">
        <title>Gene expansion shapes genome architecture in the human pathogen Lichtheimia corymbifera: an evolutionary genomics analysis in the ancient terrestrial Mucorales (Mucoromycotina).</title>
        <authorList>
            <person name="Schwartze V.U."/>
            <person name="Winter S."/>
            <person name="Shelest E."/>
            <person name="Marcet-Houben M."/>
            <person name="Horn F."/>
            <person name="Wehner S."/>
            <person name="Hoffmann K."/>
            <person name="Riege K."/>
            <person name="Sammeth M."/>
            <person name="Nowrousian M."/>
            <person name="Valiante V."/>
            <person name="Linde J."/>
            <person name="Jacobsen I.D."/>
            <person name="Marz M."/>
            <person name="Brakhage A.A."/>
            <person name="Gabaldon T."/>
            <person name="Bocker S."/>
            <person name="Voigt K."/>
        </authorList>
    </citation>
    <scope>NUCLEOTIDE SEQUENCE [LARGE SCALE GENOMIC DNA]</scope>
    <source>
        <strain evidence="1">FSU 9682</strain>
    </source>
</reference>
<evidence type="ECO:0000313" key="1">
    <source>
        <dbReference type="EMBL" id="CDH56485.1"/>
    </source>
</evidence>
<accession>A0A068S3D6</accession>
<name>A0A068S3D6_9FUNG</name>
<gene>
    <name evidence="1" type="ORF">LCOR_07527.1</name>
</gene>
<evidence type="ECO:0000313" key="2">
    <source>
        <dbReference type="Proteomes" id="UP000027586"/>
    </source>
</evidence>
<dbReference type="EMBL" id="CBTN010000038">
    <property type="protein sequence ID" value="CDH56485.1"/>
    <property type="molecule type" value="Genomic_DNA"/>
</dbReference>
<organism evidence="1 2">
    <name type="scientific">Lichtheimia corymbifera JMRC:FSU:9682</name>
    <dbReference type="NCBI Taxonomy" id="1263082"/>
    <lineage>
        <taxon>Eukaryota</taxon>
        <taxon>Fungi</taxon>
        <taxon>Fungi incertae sedis</taxon>
        <taxon>Mucoromycota</taxon>
        <taxon>Mucoromycotina</taxon>
        <taxon>Mucoromycetes</taxon>
        <taxon>Mucorales</taxon>
        <taxon>Lichtheimiaceae</taxon>
        <taxon>Lichtheimia</taxon>
    </lineage>
</organism>
<dbReference type="AlphaFoldDB" id="A0A068S3D6"/>
<proteinExistence type="predicted"/>
<protein>
    <submittedName>
        <fullName evidence="1">Uncharacterized protein</fullName>
    </submittedName>
</protein>
<dbReference type="VEuPathDB" id="FungiDB:LCOR_07527.1"/>
<comment type="caution">
    <text evidence="1">The sequence shown here is derived from an EMBL/GenBank/DDBJ whole genome shotgun (WGS) entry which is preliminary data.</text>
</comment>